<comment type="similarity">
    <text evidence="1">Belongs to the CinA family.</text>
</comment>
<protein>
    <recommendedName>
        <fullName evidence="1">CinA-like protein</fullName>
    </recommendedName>
</protein>
<feature type="domain" description="MoaB/Mog" evidence="2">
    <location>
        <begin position="5"/>
        <end position="172"/>
    </location>
</feature>
<dbReference type="EMBL" id="SMGG01000003">
    <property type="protein sequence ID" value="TCK61683.1"/>
    <property type="molecule type" value="Genomic_DNA"/>
</dbReference>
<gene>
    <name evidence="3" type="ORF">C8D98_0185</name>
</gene>
<dbReference type="Pfam" id="PF00994">
    <property type="entry name" value="MoCF_biosynth"/>
    <property type="match status" value="1"/>
</dbReference>
<dbReference type="Gene3D" id="3.90.950.20">
    <property type="entry name" value="CinA-like"/>
    <property type="match status" value="1"/>
</dbReference>
<dbReference type="SUPFAM" id="SSF142433">
    <property type="entry name" value="CinA-like"/>
    <property type="match status" value="1"/>
</dbReference>
<name>A0A4R1KCI8_9BACT</name>
<dbReference type="SUPFAM" id="SSF53218">
    <property type="entry name" value="Molybdenum cofactor biosynthesis proteins"/>
    <property type="match status" value="1"/>
</dbReference>
<dbReference type="NCBIfam" id="TIGR00177">
    <property type="entry name" value="molyb_syn"/>
    <property type="match status" value="1"/>
</dbReference>
<sequence>MVRCAIFAIGSELLEGSIVDTNSAWLGSRLTKAGFNVEQVRLIPDNREMIVSIFRQALNEYDCVLTTGGLGPTFDDLTAETVAEAVGVSAVLNETAKEHMINRLKNRNVTIKESHYRQAMLPEGCMLFPNERGTALGFGVEKNGNVIISMPGVPYETYLMFDEHIMPYLRSRFEMKERHSVDIRIGGLPESDVDDVLREFGFPEGLECIINVAKGEILVKLRGFDVELINEYAGRVRGRFEKNFIGFGTDGIAAVLLRTLREKGMTLSVAESCTGGLIGKELTDISGSSDVFMGGIISYSNDAKIRLLRVPENIIVNHGAVSEECARAMAIGAANQLRTTASVAVTGVAGPNGGTAEKPVGTVCIAWCVEKTVISKKFDFPGDREAIRIRTMKAALIGLNDLLKKGSL</sequence>
<accession>A0A4R1KCI8</accession>
<dbReference type="NCBIfam" id="TIGR00200">
    <property type="entry name" value="cinA_nterm"/>
    <property type="match status" value="1"/>
</dbReference>
<dbReference type="OrthoDB" id="9801454at2"/>
<proteinExistence type="inferred from homology"/>
<dbReference type="Gene3D" id="3.40.980.10">
    <property type="entry name" value="MoaB/Mog-like domain"/>
    <property type="match status" value="1"/>
</dbReference>
<keyword evidence="4" id="KW-1185">Reference proteome</keyword>
<dbReference type="InterPro" id="IPR050101">
    <property type="entry name" value="CinA"/>
</dbReference>
<evidence type="ECO:0000259" key="2">
    <source>
        <dbReference type="SMART" id="SM00852"/>
    </source>
</evidence>
<dbReference type="SMART" id="SM00852">
    <property type="entry name" value="MoCF_biosynth"/>
    <property type="match status" value="1"/>
</dbReference>
<comment type="caution">
    <text evidence="3">The sequence shown here is derived from an EMBL/GenBank/DDBJ whole genome shotgun (WGS) entry which is preliminary data.</text>
</comment>
<dbReference type="Proteomes" id="UP000294614">
    <property type="component" value="Unassembled WGS sequence"/>
</dbReference>
<dbReference type="AlphaFoldDB" id="A0A4R1KCI8"/>
<dbReference type="Pfam" id="PF02464">
    <property type="entry name" value="CinA"/>
    <property type="match status" value="1"/>
</dbReference>
<reference evidence="3 4" key="1">
    <citation type="submission" date="2019-03" db="EMBL/GenBank/DDBJ databases">
        <title>Genomic Encyclopedia of Type Strains, Phase IV (KMG-IV): sequencing the most valuable type-strain genomes for metagenomic binning, comparative biology and taxonomic classification.</title>
        <authorList>
            <person name="Goeker M."/>
        </authorList>
    </citation>
    <scope>NUCLEOTIDE SEQUENCE [LARGE SCALE GENOMIC DNA]</scope>
    <source>
        <strain evidence="3 4">DSM 24984</strain>
    </source>
</reference>
<evidence type="ECO:0000256" key="1">
    <source>
        <dbReference type="HAMAP-Rule" id="MF_00226"/>
    </source>
</evidence>
<evidence type="ECO:0000313" key="3">
    <source>
        <dbReference type="EMBL" id="TCK61683.1"/>
    </source>
</evidence>
<dbReference type="InterPro" id="IPR036653">
    <property type="entry name" value="CinA-like_C"/>
</dbReference>
<dbReference type="InterPro" id="IPR008136">
    <property type="entry name" value="CinA_C"/>
</dbReference>
<dbReference type="HAMAP" id="MF_00226_B">
    <property type="entry name" value="CinA_B"/>
    <property type="match status" value="1"/>
</dbReference>
<dbReference type="NCBIfam" id="TIGR00199">
    <property type="entry name" value="PncC_domain"/>
    <property type="match status" value="1"/>
</dbReference>
<dbReference type="InterPro" id="IPR036425">
    <property type="entry name" value="MoaB/Mog-like_dom_sf"/>
</dbReference>
<evidence type="ECO:0000313" key="4">
    <source>
        <dbReference type="Proteomes" id="UP000294614"/>
    </source>
</evidence>
<dbReference type="PANTHER" id="PTHR13939">
    <property type="entry name" value="NICOTINAMIDE-NUCLEOTIDE AMIDOHYDROLASE PNCC"/>
    <property type="match status" value="1"/>
</dbReference>
<dbReference type="InterPro" id="IPR008135">
    <property type="entry name" value="Competence-induced_CinA"/>
</dbReference>
<dbReference type="PIRSF" id="PIRSF006728">
    <property type="entry name" value="CinA"/>
    <property type="match status" value="1"/>
</dbReference>
<dbReference type="RefSeq" id="WP_132871172.1">
    <property type="nucleotide sequence ID" value="NZ_JAJUHT010000003.1"/>
</dbReference>
<dbReference type="PANTHER" id="PTHR13939:SF0">
    <property type="entry name" value="NMN AMIDOHYDROLASE-LIKE PROTEIN YFAY"/>
    <property type="match status" value="1"/>
</dbReference>
<dbReference type="CDD" id="cd00885">
    <property type="entry name" value="cinA"/>
    <property type="match status" value="1"/>
</dbReference>
<dbReference type="InterPro" id="IPR001453">
    <property type="entry name" value="MoaB/Mog_dom"/>
</dbReference>
<organism evidence="3 4">
    <name type="scientific">Seleniivibrio woodruffii</name>
    <dbReference type="NCBI Taxonomy" id="1078050"/>
    <lineage>
        <taxon>Bacteria</taxon>
        <taxon>Pseudomonadati</taxon>
        <taxon>Deferribacterota</taxon>
        <taxon>Deferribacteres</taxon>
        <taxon>Deferribacterales</taxon>
        <taxon>Geovibrionaceae</taxon>
        <taxon>Seleniivibrio</taxon>
    </lineage>
</organism>